<comment type="caution">
    <text evidence="1">The sequence shown here is derived from an EMBL/GenBank/DDBJ whole genome shotgun (WGS) entry which is preliminary data.</text>
</comment>
<name>A0A936Z8R7_9BURK</name>
<dbReference type="AlphaFoldDB" id="A0A936Z8R7"/>
<proteinExistence type="predicted"/>
<evidence type="ECO:0000313" key="1">
    <source>
        <dbReference type="EMBL" id="MBL0395204.1"/>
    </source>
</evidence>
<keyword evidence="2" id="KW-1185">Reference proteome</keyword>
<evidence type="ECO:0000313" key="2">
    <source>
        <dbReference type="Proteomes" id="UP000599109"/>
    </source>
</evidence>
<organism evidence="1 2">
    <name type="scientific">Ramlibacter monticola</name>
    <dbReference type="NCBI Taxonomy" id="1926872"/>
    <lineage>
        <taxon>Bacteria</taxon>
        <taxon>Pseudomonadati</taxon>
        <taxon>Pseudomonadota</taxon>
        <taxon>Betaproteobacteria</taxon>
        <taxon>Burkholderiales</taxon>
        <taxon>Comamonadaceae</taxon>
        <taxon>Ramlibacter</taxon>
    </lineage>
</organism>
<dbReference type="RefSeq" id="WP_201677878.1">
    <property type="nucleotide sequence ID" value="NZ_JAEQNE010000013.1"/>
</dbReference>
<protein>
    <submittedName>
        <fullName evidence="1">Uncharacterized protein</fullName>
    </submittedName>
</protein>
<sequence length="99" mass="11014">MDEDIEALRQEVRHLIAMHTASYVVLTSLVATHPNPAQLQLHLVTALEGVLGSERLARWGEDQKQIVRKVVETFQHVQPAAIIDPLASAMGAQDPRRKT</sequence>
<accession>A0A936Z8R7</accession>
<gene>
    <name evidence="1" type="ORF">JJ685_29000</name>
</gene>
<dbReference type="EMBL" id="JAEQNE010000013">
    <property type="protein sequence ID" value="MBL0395204.1"/>
    <property type="molecule type" value="Genomic_DNA"/>
</dbReference>
<reference evidence="1 2" key="1">
    <citation type="journal article" date="2017" name="Int. J. Syst. Evol. Microbiol.">
        <title>Ramlibacter monticola sp. nov., isolated from forest soil.</title>
        <authorList>
            <person name="Chaudhary D.K."/>
            <person name="Kim J."/>
        </authorList>
    </citation>
    <scope>NUCLEOTIDE SEQUENCE [LARGE SCALE GENOMIC DNA]</scope>
    <source>
        <strain evidence="1 2">KACC 19175</strain>
    </source>
</reference>
<dbReference type="Proteomes" id="UP000599109">
    <property type="component" value="Unassembled WGS sequence"/>
</dbReference>